<dbReference type="EMBL" id="CP115612">
    <property type="protein sequence ID" value="WBW73842.1"/>
    <property type="molecule type" value="Genomic_DNA"/>
</dbReference>
<evidence type="ECO:0000256" key="1">
    <source>
        <dbReference type="SAM" id="MobiDB-lite"/>
    </source>
</evidence>
<dbReference type="AlphaFoldDB" id="A0AAE9WEP3"/>
<dbReference type="KEGG" id="som:SOMG_03083"/>
<feature type="domain" description="Ribosomal RNA-processing protein 14 N-terminal" evidence="2">
    <location>
        <begin position="7"/>
        <end position="49"/>
    </location>
</feature>
<proteinExistence type="predicted"/>
<gene>
    <name evidence="3" type="primary">rrp14</name>
    <name evidence="3" type="ORF">SOMG_03083</name>
</gene>
<sequence length="151" mass="17693">MMEIEDRIQSWNDRFEELLSFIPAKLYYPAETANQWKQKKSSSEEKRERRKMKFSLDGLNDEEQSQNEGNRPPNWSTEKTEGEDNEESGRRAESMSHIRGKLASRIQDMREKRKASNLDQKKQNKKVSTEEKKAASNKKSPKKQPPSRAGF</sequence>
<dbReference type="Proteomes" id="UP001212411">
    <property type="component" value="Chromosome 2"/>
</dbReference>
<keyword evidence="4" id="KW-1185">Reference proteome</keyword>
<dbReference type="InterPro" id="IPR029188">
    <property type="entry name" value="Rrp14_N"/>
</dbReference>
<protein>
    <submittedName>
        <fullName evidence="3">Ribosome biogenesis protein Rrp14</fullName>
    </submittedName>
</protein>
<feature type="compositionally biased region" description="Polar residues" evidence="1">
    <location>
        <begin position="66"/>
        <end position="77"/>
    </location>
</feature>
<feature type="compositionally biased region" description="Basic and acidic residues" evidence="1">
    <location>
        <begin position="107"/>
        <end position="134"/>
    </location>
</feature>
<feature type="compositionally biased region" description="Basic and acidic residues" evidence="1">
    <location>
        <begin position="78"/>
        <end position="96"/>
    </location>
</feature>
<reference evidence="3 4" key="1">
    <citation type="journal article" date="2023" name="G3 (Bethesda)">
        <title>A high-quality reference genome for the fission yeast Schizosaccharomyces osmophilus.</title>
        <authorList>
            <person name="Jia G.S."/>
            <person name="Zhang W.C."/>
            <person name="Liang Y."/>
            <person name="Liu X.H."/>
            <person name="Rhind N."/>
            <person name="Pidoux A."/>
            <person name="Brysch-Herzberg M."/>
            <person name="Du L.L."/>
        </authorList>
    </citation>
    <scope>NUCLEOTIDE SEQUENCE [LARGE SCALE GENOMIC DNA]</scope>
    <source>
        <strain evidence="3 4">CBS 15793</strain>
    </source>
</reference>
<evidence type="ECO:0000313" key="3">
    <source>
        <dbReference type="EMBL" id="WBW73842.1"/>
    </source>
</evidence>
<organism evidence="3 4">
    <name type="scientific">Schizosaccharomyces osmophilus</name>
    <dbReference type="NCBI Taxonomy" id="2545709"/>
    <lineage>
        <taxon>Eukaryota</taxon>
        <taxon>Fungi</taxon>
        <taxon>Dikarya</taxon>
        <taxon>Ascomycota</taxon>
        <taxon>Taphrinomycotina</taxon>
        <taxon>Schizosaccharomycetes</taxon>
        <taxon>Schizosaccharomycetales</taxon>
        <taxon>Schizosaccharomycetaceae</taxon>
        <taxon>Schizosaccharomyces</taxon>
    </lineage>
</organism>
<dbReference type="RefSeq" id="XP_056038085.1">
    <property type="nucleotide sequence ID" value="XM_056181874.1"/>
</dbReference>
<feature type="region of interest" description="Disordered" evidence="1">
    <location>
        <begin position="30"/>
        <end position="151"/>
    </location>
</feature>
<accession>A0AAE9WEP3</accession>
<dbReference type="GeneID" id="80876563"/>
<dbReference type="Pfam" id="PF15459">
    <property type="entry name" value="RRP14"/>
    <property type="match status" value="1"/>
</dbReference>
<evidence type="ECO:0000313" key="4">
    <source>
        <dbReference type="Proteomes" id="UP001212411"/>
    </source>
</evidence>
<name>A0AAE9WEP3_9SCHI</name>
<evidence type="ECO:0000259" key="2">
    <source>
        <dbReference type="Pfam" id="PF15459"/>
    </source>
</evidence>